<dbReference type="RefSeq" id="WP_101253623.1">
    <property type="nucleotide sequence ID" value="NZ_PIUM01000053.1"/>
</dbReference>
<keyword evidence="2" id="KW-1185">Reference proteome</keyword>
<evidence type="ECO:0000313" key="1">
    <source>
        <dbReference type="EMBL" id="PKU21533.1"/>
    </source>
</evidence>
<proteinExistence type="predicted"/>
<comment type="caution">
    <text evidence="1">The sequence shown here is derived from an EMBL/GenBank/DDBJ whole genome shotgun (WGS) entry which is preliminary data.</text>
</comment>
<evidence type="ECO:0000313" key="2">
    <source>
        <dbReference type="Proteomes" id="UP000233293"/>
    </source>
</evidence>
<protein>
    <submittedName>
        <fullName evidence="1">Transcriptional regulator</fullName>
    </submittedName>
</protein>
<name>A0A2N3PMA4_9PROT</name>
<dbReference type="AlphaFoldDB" id="A0A2N3PMA4"/>
<reference evidence="2" key="1">
    <citation type="submission" date="2017-12" db="EMBL/GenBank/DDBJ databases">
        <title>Draft genome sequence of Telmatospirillum siberiense 26-4b1T, an acidotolerant peatland alphaproteobacterium potentially involved in sulfur cycling.</title>
        <authorList>
            <person name="Hausmann B."/>
            <person name="Pjevac P."/>
            <person name="Schreck K."/>
            <person name="Herbold C.W."/>
            <person name="Daims H."/>
            <person name="Wagner M."/>
            <person name="Pester M."/>
            <person name="Loy A."/>
        </authorList>
    </citation>
    <scope>NUCLEOTIDE SEQUENCE [LARGE SCALE GENOMIC DNA]</scope>
    <source>
        <strain evidence="2">26-4b1</strain>
    </source>
</reference>
<dbReference type="EMBL" id="PIUM01000053">
    <property type="protein sequence ID" value="PKU21533.1"/>
    <property type="molecule type" value="Genomic_DNA"/>
</dbReference>
<dbReference type="Proteomes" id="UP000233293">
    <property type="component" value="Unassembled WGS sequence"/>
</dbReference>
<gene>
    <name evidence="1" type="ORF">CWS72_26225</name>
</gene>
<accession>A0A2N3PMA4</accession>
<organism evidence="1 2">
    <name type="scientific">Telmatospirillum siberiense</name>
    <dbReference type="NCBI Taxonomy" id="382514"/>
    <lineage>
        <taxon>Bacteria</taxon>
        <taxon>Pseudomonadati</taxon>
        <taxon>Pseudomonadota</taxon>
        <taxon>Alphaproteobacteria</taxon>
        <taxon>Rhodospirillales</taxon>
        <taxon>Rhodospirillaceae</taxon>
        <taxon>Telmatospirillum</taxon>
    </lineage>
</organism>
<sequence>MVRMNVTLSDALYEKLVAFSRESSQSKSEILRKAITLFALLQEGQDDGRKIALVDRHGQVTTEIISL</sequence>